<name>A0A0R2FBV7_9LACO</name>
<dbReference type="Proteomes" id="UP000050865">
    <property type="component" value="Unassembled WGS sequence"/>
</dbReference>
<feature type="transmembrane region" description="Helical" evidence="1">
    <location>
        <begin position="107"/>
        <end position="132"/>
    </location>
</feature>
<evidence type="ECO:0000256" key="1">
    <source>
        <dbReference type="SAM" id="Phobius"/>
    </source>
</evidence>
<keyword evidence="1" id="KW-0812">Transmembrane</keyword>
<dbReference type="PANTHER" id="PTHR40044:SF1">
    <property type="entry name" value="INTEGRAL MEMBRANE PROTEIN"/>
    <property type="match status" value="1"/>
</dbReference>
<evidence type="ECO:0000313" key="3">
    <source>
        <dbReference type="Proteomes" id="UP000050865"/>
    </source>
</evidence>
<feature type="transmembrane region" description="Helical" evidence="1">
    <location>
        <begin position="12"/>
        <end position="34"/>
    </location>
</feature>
<dbReference type="Pfam" id="PF06177">
    <property type="entry name" value="QueT"/>
    <property type="match status" value="1"/>
</dbReference>
<feature type="transmembrane region" description="Helical" evidence="1">
    <location>
        <begin position="144"/>
        <end position="162"/>
    </location>
</feature>
<comment type="caution">
    <text evidence="2">The sequence shown here is derived from an EMBL/GenBank/DDBJ whole genome shotgun (WGS) entry which is preliminary data.</text>
</comment>
<dbReference type="AlphaFoldDB" id="A0A0R2FBV7"/>
<dbReference type="RefSeq" id="WP_056988720.1">
    <property type="nucleotide sequence ID" value="NZ_AYZJ01000002.1"/>
</dbReference>
<gene>
    <name evidence="2" type="ORF">FC75_GL002090</name>
</gene>
<sequence length="173" mass="19006">MQNHTGTRTLVINALVAALYVVLSVVPGVFNLASGAIQFRISEALNHLVAFNRKYLFGVVVGVVIYNALFSPMGWLDVLFGGGQSLIGLGLVATLGQKLPKVWQRQLLAVCSMSLTMFLIWIEIVWTGHMAWFGGASMLTLGELVLSELVIMVISWPVMYLINKAVHFSNRVQ</sequence>
<dbReference type="STRING" id="1423730.FC75_GL002090"/>
<feature type="transmembrane region" description="Helical" evidence="1">
    <location>
        <begin position="78"/>
        <end position="95"/>
    </location>
</feature>
<dbReference type="PANTHER" id="PTHR40044">
    <property type="entry name" value="INTEGRAL MEMBRANE PROTEIN-RELATED"/>
    <property type="match status" value="1"/>
</dbReference>
<dbReference type="PATRIC" id="fig|1423730.4.peg.2172"/>
<organism evidence="2 3">
    <name type="scientific">Lacticaseibacillus camelliae DSM 22697 = JCM 13995</name>
    <dbReference type="NCBI Taxonomy" id="1423730"/>
    <lineage>
        <taxon>Bacteria</taxon>
        <taxon>Bacillati</taxon>
        <taxon>Bacillota</taxon>
        <taxon>Bacilli</taxon>
        <taxon>Lactobacillales</taxon>
        <taxon>Lactobacillaceae</taxon>
        <taxon>Lacticaseibacillus</taxon>
    </lineage>
</organism>
<feature type="transmembrane region" description="Helical" evidence="1">
    <location>
        <begin position="55"/>
        <end position="72"/>
    </location>
</feature>
<reference evidence="2 3" key="1">
    <citation type="journal article" date="2015" name="Genome Announc.">
        <title>Expanding the biotechnology potential of lactobacilli through comparative genomics of 213 strains and associated genera.</title>
        <authorList>
            <person name="Sun Z."/>
            <person name="Harris H.M."/>
            <person name="McCann A."/>
            <person name="Guo C."/>
            <person name="Argimon S."/>
            <person name="Zhang W."/>
            <person name="Yang X."/>
            <person name="Jeffery I.B."/>
            <person name="Cooney J.C."/>
            <person name="Kagawa T.F."/>
            <person name="Liu W."/>
            <person name="Song Y."/>
            <person name="Salvetti E."/>
            <person name="Wrobel A."/>
            <person name="Rasinkangas P."/>
            <person name="Parkhill J."/>
            <person name="Rea M.C."/>
            <person name="O'Sullivan O."/>
            <person name="Ritari J."/>
            <person name="Douillard F.P."/>
            <person name="Paul Ross R."/>
            <person name="Yang R."/>
            <person name="Briner A.E."/>
            <person name="Felis G.E."/>
            <person name="de Vos W.M."/>
            <person name="Barrangou R."/>
            <person name="Klaenhammer T.R."/>
            <person name="Caufield P.W."/>
            <person name="Cui Y."/>
            <person name="Zhang H."/>
            <person name="O'Toole P.W."/>
        </authorList>
    </citation>
    <scope>NUCLEOTIDE SEQUENCE [LARGE SCALE GENOMIC DNA]</scope>
    <source>
        <strain evidence="2 3">DSM 22697</strain>
    </source>
</reference>
<accession>A0A0R2FBV7</accession>
<dbReference type="EMBL" id="AYZJ01000002">
    <property type="protein sequence ID" value="KRN25954.1"/>
    <property type="molecule type" value="Genomic_DNA"/>
</dbReference>
<evidence type="ECO:0000313" key="2">
    <source>
        <dbReference type="EMBL" id="KRN25954.1"/>
    </source>
</evidence>
<protein>
    <submittedName>
        <fullName evidence="2">Membrane protein</fullName>
    </submittedName>
</protein>
<keyword evidence="1" id="KW-0472">Membrane</keyword>
<keyword evidence="3" id="KW-1185">Reference proteome</keyword>
<keyword evidence="1" id="KW-1133">Transmembrane helix</keyword>
<dbReference type="InterPro" id="IPR010387">
    <property type="entry name" value="QueT"/>
</dbReference>
<proteinExistence type="predicted"/>
<dbReference type="PIRSF" id="PIRSF031501">
    <property type="entry name" value="QueT"/>
    <property type="match status" value="1"/>
</dbReference>